<reference evidence="3" key="1">
    <citation type="journal article" date="2019" name="Plant Biotechnol. J.">
        <title>Genome sequencing of the Australian wild diploid species Gossypium australe highlights disease resistance and delayed gland morphogenesis.</title>
        <authorList>
            <person name="Cai Y."/>
            <person name="Cai X."/>
            <person name="Wang Q."/>
            <person name="Wang P."/>
            <person name="Zhang Y."/>
            <person name="Cai C."/>
            <person name="Xu Y."/>
            <person name="Wang K."/>
            <person name="Zhou Z."/>
            <person name="Wang C."/>
            <person name="Geng S."/>
            <person name="Li B."/>
            <person name="Dong Q."/>
            <person name="Hou Y."/>
            <person name="Wang H."/>
            <person name="Ai P."/>
            <person name="Liu Z."/>
            <person name="Yi F."/>
            <person name="Sun M."/>
            <person name="An G."/>
            <person name="Cheng J."/>
            <person name="Zhang Y."/>
            <person name="Shi Q."/>
            <person name="Xie Y."/>
            <person name="Shi X."/>
            <person name="Chang Y."/>
            <person name="Huang F."/>
            <person name="Chen Y."/>
            <person name="Hong S."/>
            <person name="Mi L."/>
            <person name="Sun Q."/>
            <person name="Zhang L."/>
            <person name="Zhou B."/>
            <person name="Peng R."/>
            <person name="Zhang X."/>
            <person name="Liu F."/>
        </authorList>
    </citation>
    <scope>NUCLEOTIDE SEQUENCE [LARGE SCALE GENOMIC DNA]</scope>
    <source>
        <strain evidence="3">cv. PA1801</strain>
    </source>
</reference>
<sequence length="134" mass="15356">MEATETSNHLKRSCLKFSKVYVEISGLVASFNFIVPNFVVRNRGQIDIEIRLLHSVCLKKHIGFKSFLCCDYNSQLFLHKEISLKYGIGLMQNLVSSILLLSFWFLKVLFLAHFVVLGLFLLKTNDSDIQPVIC</sequence>
<dbReference type="OrthoDB" id="5148094at2759"/>
<dbReference type="AlphaFoldDB" id="A0A5B6VVE8"/>
<keyword evidence="1" id="KW-0472">Membrane</keyword>
<gene>
    <name evidence="2" type="ORF">EPI10_023392</name>
</gene>
<accession>A0A5B6VVE8</accession>
<evidence type="ECO:0000313" key="3">
    <source>
        <dbReference type="Proteomes" id="UP000325315"/>
    </source>
</evidence>
<evidence type="ECO:0000313" key="2">
    <source>
        <dbReference type="EMBL" id="KAA3472975.1"/>
    </source>
</evidence>
<evidence type="ECO:0000256" key="1">
    <source>
        <dbReference type="SAM" id="Phobius"/>
    </source>
</evidence>
<organism evidence="2 3">
    <name type="scientific">Gossypium australe</name>
    <dbReference type="NCBI Taxonomy" id="47621"/>
    <lineage>
        <taxon>Eukaryota</taxon>
        <taxon>Viridiplantae</taxon>
        <taxon>Streptophyta</taxon>
        <taxon>Embryophyta</taxon>
        <taxon>Tracheophyta</taxon>
        <taxon>Spermatophyta</taxon>
        <taxon>Magnoliopsida</taxon>
        <taxon>eudicotyledons</taxon>
        <taxon>Gunneridae</taxon>
        <taxon>Pentapetalae</taxon>
        <taxon>rosids</taxon>
        <taxon>malvids</taxon>
        <taxon>Malvales</taxon>
        <taxon>Malvaceae</taxon>
        <taxon>Malvoideae</taxon>
        <taxon>Gossypium</taxon>
    </lineage>
</organism>
<feature type="transmembrane region" description="Helical" evidence="1">
    <location>
        <begin position="20"/>
        <end position="40"/>
    </location>
</feature>
<proteinExistence type="predicted"/>
<keyword evidence="1" id="KW-1133">Transmembrane helix</keyword>
<keyword evidence="1" id="KW-0812">Transmembrane</keyword>
<comment type="caution">
    <text evidence="2">The sequence shown here is derived from an EMBL/GenBank/DDBJ whole genome shotgun (WGS) entry which is preliminary data.</text>
</comment>
<keyword evidence="3" id="KW-1185">Reference proteome</keyword>
<dbReference type="EMBL" id="SMMG02000005">
    <property type="protein sequence ID" value="KAA3472975.1"/>
    <property type="molecule type" value="Genomic_DNA"/>
</dbReference>
<name>A0A5B6VVE8_9ROSI</name>
<protein>
    <submittedName>
        <fullName evidence="2">Translational activator GCN1</fullName>
    </submittedName>
</protein>
<dbReference type="Proteomes" id="UP000325315">
    <property type="component" value="Unassembled WGS sequence"/>
</dbReference>
<feature type="transmembrane region" description="Helical" evidence="1">
    <location>
        <begin position="98"/>
        <end position="122"/>
    </location>
</feature>